<evidence type="ECO:0000259" key="9">
    <source>
        <dbReference type="Pfam" id="PF22692"/>
    </source>
</evidence>
<keyword evidence="10" id="KW-0966">Cell projection</keyword>
<dbReference type="NCBIfam" id="TIGR03506">
    <property type="entry name" value="FlgEFG_subfam"/>
    <property type="match status" value="1"/>
</dbReference>
<dbReference type="InterPro" id="IPR037925">
    <property type="entry name" value="FlgE/F/G-like"/>
</dbReference>
<dbReference type="EMBL" id="SZYE01000301">
    <property type="protein sequence ID" value="TKR21930.1"/>
    <property type="molecule type" value="Genomic_DNA"/>
</dbReference>
<dbReference type="Gene3D" id="2.60.98.20">
    <property type="entry name" value="Flagellar hook protein FlgE"/>
    <property type="match status" value="1"/>
</dbReference>
<dbReference type="GO" id="GO:0071978">
    <property type="term" value="P:bacterial-type flagellum-dependent swarming motility"/>
    <property type="evidence" value="ECO:0007669"/>
    <property type="project" value="TreeGrafter"/>
</dbReference>
<dbReference type="OrthoDB" id="9804559at2"/>
<dbReference type="InterPro" id="IPR001444">
    <property type="entry name" value="Flag_bb_rod_N"/>
</dbReference>
<evidence type="ECO:0000259" key="6">
    <source>
        <dbReference type="Pfam" id="PF00460"/>
    </source>
</evidence>
<dbReference type="InterPro" id="IPR020013">
    <property type="entry name" value="Flagellar_FlgE/F/G"/>
</dbReference>
<dbReference type="PANTHER" id="PTHR30435:SF1">
    <property type="entry name" value="FLAGELLAR HOOK PROTEIN FLGE"/>
    <property type="match status" value="1"/>
</dbReference>
<feature type="domain" description="Flagellar basal-body/hook protein C-terminal" evidence="7">
    <location>
        <begin position="351"/>
        <end position="395"/>
    </location>
</feature>
<evidence type="ECO:0000313" key="11">
    <source>
        <dbReference type="Proteomes" id="UP000308121"/>
    </source>
</evidence>
<evidence type="ECO:0000256" key="3">
    <source>
        <dbReference type="ARBA" id="ARBA00019015"/>
    </source>
</evidence>
<feature type="domain" description="Flagellar basal body rod protein N-terminal" evidence="6">
    <location>
        <begin position="8"/>
        <end position="35"/>
    </location>
</feature>
<evidence type="ECO:0000259" key="7">
    <source>
        <dbReference type="Pfam" id="PF06429"/>
    </source>
</evidence>
<accession>A0A7Z8JXS4</accession>
<dbReference type="InterPro" id="IPR053967">
    <property type="entry name" value="LlgE_F_G-like_D1"/>
</dbReference>
<feature type="domain" description="Flagellar hook protein FlgE/F/G-like D1" evidence="9">
    <location>
        <begin position="95"/>
        <end position="146"/>
    </location>
</feature>
<reference evidence="10 11" key="1">
    <citation type="submission" date="2019-05" db="EMBL/GenBank/DDBJ databases">
        <title>Genome sequence of Cellulomonas hominis strain CS1.</title>
        <authorList>
            <person name="Belmont J."/>
            <person name="Maclea K.S."/>
        </authorList>
    </citation>
    <scope>NUCLEOTIDE SEQUENCE [LARGE SCALE GENOMIC DNA]</scope>
    <source>
        <strain evidence="10 11">CS1</strain>
    </source>
</reference>
<keyword evidence="10" id="KW-0969">Cilium</keyword>
<dbReference type="Pfam" id="PF22692">
    <property type="entry name" value="LlgE_F_G_D1"/>
    <property type="match status" value="1"/>
</dbReference>
<dbReference type="InterPro" id="IPR010930">
    <property type="entry name" value="Flg_bb/hook_C_dom"/>
</dbReference>
<dbReference type="Pfam" id="PF06429">
    <property type="entry name" value="Flg_bbr_C"/>
    <property type="match status" value="1"/>
</dbReference>
<evidence type="ECO:0000256" key="4">
    <source>
        <dbReference type="ARBA" id="ARBA00023143"/>
    </source>
</evidence>
<dbReference type="InterPro" id="IPR011491">
    <property type="entry name" value="FlgE_D2"/>
</dbReference>
<evidence type="ECO:0000313" key="10">
    <source>
        <dbReference type="EMBL" id="TKR21930.1"/>
    </source>
</evidence>
<dbReference type="GO" id="GO:0009424">
    <property type="term" value="C:bacterial-type flagellum hook"/>
    <property type="evidence" value="ECO:0007669"/>
    <property type="project" value="TreeGrafter"/>
</dbReference>
<evidence type="ECO:0000256" key="2">
    <source>
        <dbReference type="ARBA" id="ARBA00009677"/>
    </source>
</evidence>
<comment type="similarity">
    <text evidence="2 5">Belongs to the flagella basal body rod proteins family.</text>
</comment>
<evidence type="ECO:0000256" key="1">
    <source>
        <dbReference type="ARBA" id="ARBA00004117"/>
    </source>
</evidence>
<dbReference type="AlphaFoldDB" id="A0A7Z8JXS4"/>
<comment type="subcellular location">
    <subcellularLocation>
        <location evidence="1 5">Bacterial flagellum basal body</location>
    </subcellularLocation>
</comment>
<dbReference type="InterPro" id="IPR037058">
    <property type="entry name" value="Falgellar_hook_FlgE_sf"/>
</dbReference>
<dbReference type="GO" id="GO:0005829">
    <property type="term" value="C:cytosol"/>
    <property type="evidence" value="ECO:0007669"/>
    <property type="project" value="TreeGrafter"/>
</dbReference>
<protein>
    <recommendedName>
        <fullName evidence="3 5">Flagellar hook protein FlgE</fullName>
    </recommendedName>
</protein>
<proteinExistence type="inferred from homology"/>
<dbReference type="Proteomes" id="UP000308121">
    <property type="component" value="Unassembled WGS sequence"/>
</dbReference>
<dbReference type="Pfam" id="PF00460">
    <property type="entry name" value="Flg_bb_rod"/>
    <property type="match status" value="1"/>
</dbReference>
<feature type="domain" description="Flagellar hook protein FlgE D2" evidence="8">
    <location>
        <begin position="179"/>
        <end position="277"/>
    </location>
</feature>
<comment type="caution">
    <text evidence="10">The sequence shown here is derived from an EMBL/GenBank/DDBJ whole genome shotgun (WGS) entry which is preliminary data.</text>
</comment>
<evidence type="ECO:0000259" key="8">
    <source>
        <dbReference type="Pfam" id="PF07559"/>
    </source>
</evidence>
<dbReference type="RefSeq" id="WP_154731192.1">
    <property type="nucleotide sequence ID" value="NZ_SZYE01000301.1"/>
</dbReference>
<dbReference type="PANTHER" id="PTHR30435">
    <property type="entry name" value="FLAGELLAR PROTEIN"/>
    <property type="match status" value="1"/>
</dbReference>
<dbReference type="Pfam" id="PF07559">
    <property type="entry name" value="FlgE_D2"/>
    <property type="match status" value="1"/>
</dbReference>
<evidence type="ECO:0000256" key="5">
    <source>
        <dbReference type="RuleBase" id="RU362116"/>
    </source>
</evidence>
<sequence>MLRSLFSGISGLRSHQTMLDVTGNNIANVNTTGFKASQIQFQDTLSQMLNAASGAQDGVGGQNPAQVGLGVQVAGITTNFTQGAAQLTGRSTDMMISGDGFFVVRQGTQQYYTRAGSFDFDSSGQMVLPGDGAIVQGWAADATGAIDTSGQVGDIKVGVGTVMPAKATTTTPFSGNLQADAEVGKTKTVSVKAYDALGNAREVELEFVKGATGWAMTATDGTATYPATGSVALTFDAAGKPTFADTTFALGGVTVDLTGVTGMAGVDTVAADKQDGYAAGILESFTLGSDGTITGSFSNGLKQALGKIAMASFTNPSGLSKAGGSLFTTTVNSGDPQIGSAGTGGRGTMSSGSLEMSNVDLSTEFTQLIIAQRGFQANSRVITTSDEVLQELVNLKR</sequence>
<organism evidence="10 11">
    <name type="scientific">Cellulomonas hominis</name>
    <dbReference type="NCBI Taxonomy" id="156981"/>
    <lineage>
        <taxon>Bacteria</taxon>
        <taxon>Bacillati</taxon>
        <taxon>Actinomycetota</taxon>
        <taxon>Actinomycetes</taxon>
        <taxon>Micrococcales</taxon>
        <taxon>Cellulomonadaceae</taxon>
        <taxon>Cellulomonas</taxon>
    </lineage>
</organism>
<comment type="function">
    <text evidence="5">A flexible structure which links the flagellar filament to the drive apparatus in the basal body.</text>
</comment>
<dbReference type="GO" id="GO:0009425">
    <property type="term" value="C:bacterial-type flagellum basal body"/>
    <property type="evidence" value="ECO:0007669"/>
    <property type="project" value="UniProtKB-SubCell"/>
</dbReference>
<name>A0A7Z8JXS4_9CELL</name>
<keyword evidence="10" id="KW-0282">Flagellum</keyword>
<keyword evidence="4 5" id="KW-0975">Bacterial flagellum</keyword>
<dbReference type="SUPFAM" id="SSF117143">
    <property type="entry name" value="Flagellar hook protein flgE"/>
    <property type="match status" value="1"/>
</dbReference>
<gene>
    <name evidence="10" type="ORF">FA014_19155</name>
</gene>